<dbReference type="EMBL" id="CP000251">
    <property type="protein sequence ID" value="ABC83309.1"/>
    <property type="molecule type" value="Genomic_DNA"/>
</dbReference>
<evidence type="ECO:0000313" key="2">
    <source>
        <dbReference type="EMBL" id="ABC83309.1"/>
    </source>
</evidence>
<organism evidence="2 3">
    <name type="scientific">Anaeromyxobacter dehalogenans (strain 2CP-C)</name>
    <dbReference type="NCBI Taxonomy" id="290397"/>
    <lineage>
        <taxon>Bacteria</taxon>
        <taxon>Pseudomonadati</taxon>
        <taxon>Myxococcota</taxon>
        <taxon>Myxococcia</taxon>
        <taxon>Myxococcales</taxon>
        <taxon>Cystobacterineae</taxon>
        <taxon>Anaeromyxobacteraceae</taxon>
        <taxon>Anaeromyxobacter</taxon>
    </lineage>
</organism>
<dbReference type="STRING" id="290397.Adeh_3543"/>
<name>Q2IFF2_ANADE</name>
<accession>Q2IFF2</accession>
<dbReference type="Proteomes" id="UP000001935">
    <property type="component" value="Chromosome"/>
</dbReference>
<evidence type="ECO:0000313" key="3">
    <source>
        <dbReference type="Proteomes" id="UP000001935"/>
    </source>
</evidence>
<feature type="domain" description="HNH nuclease" evidence="1">
    <location>
        <begin position="355"/>
        <end position="403"/>
    </location>
</feature>
<evidence type="ECO:0000259" key="1">
    <source>
        <dbReference type="Pfam" id="PF13391"/>
    </source>
</evidence>
<dbReference type="AlphaFoldDB" id="Q2IFF2"/>
<dbReference type="HOGENOM" id="CLU_591400_0_0_7"/>
<reference evidence="2" key="1">
    <citation type="submission" date="2006-01" db="EMBL/GenBank/DDBJ databases">
        <title>Complete sequence of Anaeromyxobacter dehalogenans 2CP-C.</title>
        <authorList>
            <consortium name="US DOE Joint Genome Institute"/>
            <person name="Copeland A."/>
            <person name="Lucas S."/>
            <person name="Lapidus A."/>
            <person name="Barry K."/>
            <person name="Detter J.C."/>
            <person name="Glavina T."/>
            <person name="Hammon N."/>
            <person name="Israni S."/>
            <person name="Pitluck S."/>
            <person name="Brettin T."/>
            <person name="Bruce D."/>
            <person name="Han C."/>
            <person name="Tapia R."/>
            <person name="Gilna P."/>
            <person name="Kiss H."/>
            <person name="Schmutz J."/>
            <person name="Larimer F."/>
            <person name="Land M."/>
            <person name="Kyrpides N."/>
            <person name="Anderson I."/>
            <person name="Sanford R.A."/>
            <person name="Ritalahti K.M."/>
            <person name="Thomas H.S."/>
            <person name="Kirby J.R."/>
            <person name="Zhulin I.B."/>
            <person name="Loeffler F.E."/>
            <person name="Richardson P."/>
        </authorList>
    </citation>
    <scope>NUCLEOTIDE SEQUENCE</scope>
    <source>
        <strain evidence="2">2CP-C</strain>
    </source>
</reference>
<proteinExistence type="predicted"/>
<dbReference type="KEGG" id="ade:Adeh_3543"/>
<dbReference type="InterPro" id="IPR003615">
    <property type="entry name" value="HNH_nuc"/>
</dbReference>
<protein>
    <recommendedName>
        <fullName evidence="1">HNH nuclease domain-containing protein</fullName>
    </recommendedName>
</protein>
<dbReference type="eggNOG" id="COG3440">
    <property type="taxonomic scope" value="Bacteria"/>
</dbReference>
<dbReference type="RefSeq" id="WP_011422591.1">
    <property type="nucleotide sequence ID" value="NC_007760.1"/>
</dbReference>
<sequence>MLHVLIGENAARETWEDCVRRGRSVSWIVPKKAGREDEVIFVFNRDLFVGSGVIDTEPKSDEFLGRPAFRADVRDLRQFKRPLSVDDVARRIPEWKWPRSYTKGRTTPAEAVSRKLHRIVEEHVGRVGVVRIGGKAGPSRPEWKGAAPPRWAEVVPENIRESAARALARSMREAHALHAASWTVTLGDGFVRLNVGVPLALTLARDECQLIVMRDAKELGALRRLGVKPQGGFAKAPGAVCVTFPLRSLAEAHRRLWASHAAALRVAVGKQGATPHTGYAHELIVYLRSLGLDVPASECAGALEVRREPGQEIPAPAFDANELPDGREYDRRAILRRQGQPAFRLALLRAYGGRCAVTGCDVAAVLQAAHIIPFRGAATDRVENGLLLRADIHDLFDLGKLNFDEGWRVRLHEDLRGTMYEELEGRTLRMPREVRDRPSLAALRARPARGVRMPGDGRRRAG</sequence>
<dbReference type="Pfam" id="PF13391">
    <property type="entry name" value="HNH_2"/>
    <property type="match status" value="1"/>
</dbReference>
<gene>
    <name evidence="2" type="ordered locus">Adeh_3543</name>
</gene>